<dbReference type="AlphaFoldDB" id="A0AA94H4B6"/>
<dbReference type="EMBL" id="FOKO01000003">
    <property type="protein sequence ID" value="SFC56835.1"/>
    <property type="molecule type" value="Genomic_DNA"/>
</dbReference>
<name>A0AA94H4B6_9ENTR</name>
<reference evidence="2 3" key="1">
    <citation type="submission" date="2016-10" db="EMBL/GenBank/DDBJ databases">
        <authorList>
            <person name="Varghese N."/>
            <person name="Submissions S."/>
        </authorList>
    </citation>
    <scope>NUCLEOTIDE SEQUENCE [LARGE SCALE GENOMIC DNA]</scope>
    <source>
        <strain evidence="2 3">CGMCC 1.7012</strain>
    </source>
</reference>
<dbReference type="InterPro" id="IPR045947">
    <property type="entry name" value="DUF6367"/>
</dbReference>
<evidence type="ECO:0000313" key="3">
    <source>
        <dbReference type="Proteomes" id="UP000182314"/>
    </source>
</evidence>
<dbReference type="KEGG" id="kor:AWR26_09635"/>
<feature type="region of interest" description="Disordered" evidence="1">
    <location>
        <begin position="66"/>
        <end position="85"/>
    </location>
</feature>
<accession>A0AA94H4B6</accession>
<comment type="caution">
    <text evidence="2">The sequence shown here is derived from an EMBL/GenBank/DDBJ whole genome shotgun (WGS) entry which is preliminary data.</text>
</comment>
<evidence type="ECO:0000313" key="2">
    <source>
        <dbReference type="EMBL" id="SFC56835.1"/>
    </source>
</evidence>
<dbReference type="Pfam" id="PF19894">
    <property type="entry name" value="DUF6367"/>
    <property type="match status" value="1"/>
</dbReference>
<gene>
    <name evidence="2" type="ORF">SAMN05216286_2741</name>
</gene>
<sequence length="148" mass="16750">MSMLTEITDGLPEGYVLTAQIILNDEIEVLSITTESWKEDSNSGLYYRVDPANTNTNTQRHIHIAAKKHTSSKDKQVSWNQDASRHDAHSFNDSFTKRNAAERLAKKILNIGPNVSLEAYQDDELSSLILESDNNNVDQVSIYRIKIE</sequence>
<dbReference type="Proteomes" id="UP000182314">
    <property type="component" value="Unassembled WGS sequence"/>
</dbReference>
<evidence type="ECO:0000256" key="1">
    <source>
        <dbReference type="SAM" id="MobiDB-lite"/>
    </source>
</evidence>
<protein>
    <submittedName>
        <fullName evidence="2">Uncharacterized protein</fullName>
    </submittedName>
</protein>
<proteinExistence type="predicted"/>
<organism evidence="2 3">
    <name type="scientific">Kosakonia oryzae</name>
    <dbReference type="NCBI Taxonomy" id="497725"/>
    <lineage>
        <taxon>Bacteria</taxon>
        <taxon>Pseudomonadati</taxon>
        <taxon>Pseudomonadota</taxon>
        <taxon>Gammaproteobacteria</taxon>
        <taxon>Enterobacterales</taxon>
        <taxon>Enterobacteriaceae</taxon>
        <taxon>Kosakonia</taxon>
    </lineage>
</organism>